<feature type="domain" description="Reverse transcriptase" evidence="1">
    <location>
        <begin position="107"/>
        <end position="236"/>
    </location>
</feature>
<dbReference type="PANTHER" id="PTHR34047:SF10">
    <property type="entry name" value="GROUP II INTRON-ASSOCIATED OPEN READING FRAME"/>
    <property type="match status" value="1"/>
</dbReference>
<dbReference type="InterPro" id="IPR000477">
    <property type="entry name" value="RT_dom"/>
</dbReference>
<name>A0ABQ3V7R4_9CHLR</name>
<dbReference type="Pfam" id="PF00078">
    <property type="entry name" value="RVT_1"/>
    <property type="match status" value="1"/>
</dbReference>
<dbReference type="Proteomes" id="UP000654345">
    <property type="component" value="Unassembled WGS sequence"/>
</dbReference>
<protein>
    <recommendedName>
        <fullName evidence="5">Group II intron reverse transcriptase/maturase</fullName>
    </recommendedName>
</protein>
<dbReference type="CDD" id="cd01651">
    <property type="entry name" value="RT_G2_intron"/>
    <property type="match status" value="1"/>
</dbReference>
<dbReference type="SUPFAM" id="SSF56672">
    <property type="entry name" value="DNA/RNA polymerases"/>
    <property type="match status" value="1"/>
</dbReference>
<comment type="caution">
    <text evidence="3">The sequence shown here is derived from an EMBL/GenBank/DDBJ whole genome shotgun (WGS) entry which is preliminary data.</text>
</comment>
<sequence>MNTEQHPMYEWNTLPWRTIERSVFKLQKRIYQASQKNDHVLVHKLQRLLISSWSAKCLAVRRVTQDNQGKKTAGIDGIKSLSPQQRMHLIQNLRVDLKTQPVRRVWIPKPNAPTEKRGLGIPTLFNRAAQMLLKLALEPEWEAKFEPNSYGFRPGRSCQDAIDAIYININQKPKYVLDADIEKCFDRINHSALLAKLQTFPLLRRVVKTWLKAGVIENGAWFPTKEGTPQGGVCTPPTMWQKKW</sequence>
<reference evidence="3 4" key="1">
    <citation type="journal article" date="2021" name="Int. J. Syst. Evol. Microbiol.">
        <title>Reticulibacter mediterranei gen. nov., sp. nov., within the new family Reticulibacteraceae fam. nov., and Ktedonospora formicarum gen. nov., sp. nov., Ktedonobacter robiniae sp. nov., Dictyobacter formicarum sp. nov. and Dictyobacter arantiisoli sp. nov., belonging to the class Ktedonobacteria.</title>
        <authorList>
            <person name="Yabe S."/>
            <person name="Zheng Y."/>
            <person name="Wang C.M."/>
            <person name="Sakai Y."/>
            <person name="Abe K."/>
            <person name="Yokota A."/>
            <person name="Donadio S."/>
            <person name="Cavaletti L."/>
            <person name="Monciardini P."/>
        </authorList>
    </citation>
    <scope>NUCLEOTIDE SEQUENCE [LARGE SCALE GENOMIC DNA]</scope>
    <source>
        <strain evidence="3 4">SOSP1-30</strain>
    </source>
</reference>
<evidence type="ECO:0000259" key="2">
    <source>
        <dbReference type="Pfam" id="PF13655"/>
    </source>
</evidence>
<evidence type="ECO:0000259" key="1">
    <source>
        <dbReference type="Pfam" id="PF00078"/>
    </source>
</evidence>
<evidence type="ECO:0000313" key="3">
    <source>
        <dbReference type="EMBL" id="GHO60665.1"/>
    </source>
</evidence>
<dbReference type="Pfam" id="PF13655">
    <property type="entry name" value="RVT_N"/>
    <property type="match status" value="1"/>
</dbReference>
<evidence type="ECO:0000313" key="4">
    <source>
        <dbReference type="Proteomes" id="UP000654345"/>
    </source>
</evidence>
<dbReference type="EMBL" id="BNJG01000006">
    <property type="protein sequence ID" value="GHO60665.1"/>
    <property type="molecule type" value="Genomic_DNA"/>
</dbReference>
<keyword evidence="4" id="KW-1185">Reference proteome</keyword>
<accession>A0ABQ3V7R4</accession>
<dbReference type="InterPro" id="IPR043502">
    <property type="entry name" value="DNA/RNA_pol_sf"/>
</dbReference>
<dbReference type="PANTHER" id="PTHR34047">
    <property type="entry name" value="NUCLEAR INTRON MATURASE 1, MITOCHONDRIAL-RELATED"/>
    <property type="match status" value="1"/>
</dbReference>
<gene>
    <name evidence="3" type="ORF">KSB_91400</name>
</gene>
<proteinExistence type="predicted"/>
<organism evidence="3 4">
    <name type="scientific">Ktedonobacter robiniae</name>
    <dbReference type="NCBI Taxonomy" id="2778365"/>
    <lineage>
        <taxon>Bacteria</taxon>
        <taxon>Bacillati</taxon>
        <taxon>Chloroflexota</taxon>
        <taxon>Ktedonobacteria</taxon>
        <taxon>Ktedonobacterales</taxon>
        <taxon>Ktedonobacteraceae</taxon>
        <taxon>Ktedonobacter</taxon>
    </lineage>
</organism>
<dbReference type="InterPro" id="IPR025960">
    <property type="entry name" value="RVT_N"/>
</dbReference>
<dbReference type="InterPro" id="IPR051083">
    <property type="entry name" value="GrpII_Intron_Splice-Mob/Def"/>
</dbReference>
<feature type="domain" description="Reverse transcriptase N-terminal" evidence="2">
    <location>
        <begin position="11"/>
        <end position="93"/>
    </location>
</feature>
<evidence type="ECO:0008006" key="5">
    <source>
        <dbReference type="Google" id="ProtNLM"/>
    </source>
</evidence>